<dbReference type="GO" id="GO:0060271">
    <property type="term" value="P:cilium assembly"/>
    <property type="evidence" value="ECO:0007669"/>
    <property type="project" value="InterPro"/>
</dbReference>
<sequence length="189" mass="22157">MRFTELQNLTNDVDEKKKKLREKTGKDFVITNVQFKNYVSDLRSKTQSYKQKQVEINNLKNESAILARTIHILTIQWNEFKQKIVSYLVLLFSFKEENGGQVIQVPDLSIEHELPISKPKTNDGNELRDMISKLNEQIDSKKMTIQKLKKLNAELKEELVVSNYNALKIKGLYEIDTDIHFRLIFNLNI</sequence>
<feature type="coiled-coil region" evidence="1">
    <location>
        <begin position="131"/>
        <end position="165"/>
    </location>
</feature>
<keyword evidence="3" id="KW-1185">Reference proteome</keyword>
<keyword evidence="1" id="KW-0175">Coiled coil</keyword>
<dbReference type="GO" id="GO:0015631">
    <property type="term" value="F:tubulin binding"/>
    <property type="evidence" value="ECO:0007669"/>
    <property type="project" value="InterPro"/>
</dbReference>
<dbReference type="PANTHER" id="PTHR15614:SF2">
    <property type="entry name" value="INTRAFLAGELLAR TRANSPORT PROTEIN 81 HOMOLOG"/>
    <property type="match status" value="1"/>
</dbReference>
<proteinExistence type="predicted"/>
<dbReference type="OrthoDB" id="276029at2759"/>
<dbReference type="Proteomes" id="UP000276776">
    <property type="component" value="Unassembled WGS sequence"/>
</dbReference>
<dbReference type="GO" id="GO:0030992">
    <property type="term" value="C:intraciliary transport particle B"/>
    <property type="evidence" value="ECO:0007669"/>
    <property type="project" value="InterPro"/>
</dbReference>
<accession>A0A0N5CSW8</accession>
<dbReference type="WBParaSite" id="TCLT_0000332501-mRNA-1">
    <property type="protein sequence ID" value="TCLT_0000332501-mRNA-1"/>
    <property type="gene ID" value="TCLT_0000332501"/>
</dbReference>
<dbReference type="GO" id="GO:0036064">
    <property type="term" value="C:ciliary basal body"/>
    <property type="evidence" value="ECO:0007669"/>
    <property type="project" value="TreeGrafter"/>
</dbReference>
<name>A0A0N5CSW8_THECL</name>
<dbReference type="EMBL" id="UYYF01001284">
    <property type="protein sequence ID" value="VDM99728.1"/>
    <property type="molecule type" value="Genomic_DNA"/>
</dbReference>
<protein>
    <submittedName>
        <fullName evidence="2 4">Uncharacterized protein</fullName>
    </submittedName>
</protein>
<evidence type="ECO:0000313" key="3">
    <source>
        <dbReference type="Proteomes" id="UP000276776"/>
    </source>
</evidence>
<reference evidence="4" key="1">
    <citation type="submission" date="2017-02" db="UniProtKB">
        <authorList>
            <consortium name="WormBaseParasite"/>
        </authorList>
    </citation>
    <scope>IDENTIFICATION</scope>
</reference>
<dbReference type="GO" id="GO:0042073">
    <property type="term" value="P:intraciliary transport"/>
    <property type="evidence" value="ECO:0007669"/>
    <property type="project" value="InterPro"/>
</dbReference>
<dbReference type="InterPro" id="IPR029600">
    <property type="entry name" value="IFT81"/>
</dbReference>
<organism evidence="4">
    <name type="scientific">Thelazia callipaeda</name>
    <name type="common">Oriental eyeworm</name>
    <name type="synonym">Parasitic nematode</name>
    <dbReference type="NCBI Taxonomy" id="103827"/>
    <lineage>
        <taxon>Eukaryota</taxon>
        <taxon>Metazoa</taxon>
        <taxon>Ecdysozoa</taxon>
        <taxon>Nematoda</taxon>
        <taxon>Chromadorea</taxon>
        <taxon>Rhabditida</taxon>
        <taxon>Spirurina</taxon>
        <taxon>Spiruromorpha</taxon>
        <taxon>Thelazioidea</taxon>
        <taxon>Thelaziidae</taxon>
        <taxon>Thelazia</taxon>
    </lineage>
</organism>
<feature type="coiled-coil region" evidence="1">
    <location>
        <begin position="3"/>
        <end position="69"/>
    </location>
</feature>
<evidence type="ECO:0000313" key="4">
    <source>
        <dbReference type="WBParaSite" id="TCLT_0000332501-mRNA-1"/>
    </source>
</evidence>
<evidence type="ECO:0000256" key="1">
    <source>
        <dbReference type="SAM" id="Coils"/>
    </source>
</evidence>
<dbReference type="AlphaFoldDB" id="A0A0N5CSW8"/>
<reference evidence="2 3" key="2">
    <citation type="submission" date="2018-11" db="EMBL/GenBank/DDBJ databases">
        <authorList>
            <consortium name="Pathogen Informatics"/>
        </authorList>
    </citation>
    <scope>NUCLEOTIDE SEQUENCE [LARGE SCALE GENOMIC DNA]</scope>
</reference>
<evidence type="ECO:0000313" key="2">
    <source>
        <dbReference type="EMBL" id="VDM99728.1"/>
    </source>
</evidence>
<gene>
    <name evidence="2" type="ORF">TCLT_LOCUS3319</name>
</gene>
<dbReference type="PANTHER" id="PTHR15614">
    <property type="entry name" value="INTRAFLAGELLAR TRANSPORT PROTEIN 81 HOMOLOG"/>
    <property type="match status" value="1"/>
</dbReference>